<gene>
    <name evidence="2" type="ORF">ACFQZM_44220</name>
</gene>
<feature type="transmembrane region" description="Helical" evidence="1">
    <location>
        <begin position="60"/>
        <end position="86"/>
    </location>
</feature>
<reference evidence="3" key="1">
    <citation type="journal article" date="2019" name="Int. J. Syst. Evol. Microbiol.">
        <title>The Global Catalogue of Microorganisms (GCM) 10K type strain sequencing project: providing services to taxonomists for standard genome sequencing and annotation.</title>
        <authorList>
            <consortium name="The Broad Institute Genomics Platform"/>
            <consortium name="The Broad Institute Genome Sequencing Center for Infectious Disease"/>
            <person name="Wu L."/>
            <person name="Ma J."/>
        </authorList>
    </citation>
    <scope>NUCLEOTIDE SEQUENCE [LARGE SCALE GENOMIC DNA]</scope>
    <source>
        <strain evidence="3">JCM 9371</strain>
    </source>
</reference>
<keyword evidence="3" id="KW-1185">Reference proteome</keyword>
<proteinExistence type="predicted"/>
<keyword evidence="1" id="KW-0812">Transmembrane</keyword>
<evidence type="ECO:0008006" key="4">
    <source>
        <dbReference type="Google" id="ProtNLM"/>
    </source>
</evidence>
<keyword evidence="1" id="KW-1133">Transmembrane helix</keyword>
<sequence length="165" mass="18290">MLGNLAAPVREAVSNSQDGMRISAGRSVLLVIFLLGLAGVVVLGVMAYTGRWHSWHDSTFFRWAYSPLSAAWFCAGVLWIALAYAIDWLMPGAPAIVYAWPIPLALTSAVISVLYFHPPRWMLPKWVRWKEGDASVPVRPASIDAHANSRVDAVMRVITLEFLQQ</sequence>
<comment type="caution">
    <text evidence="2">The sequence shown here is derived from an EMBL/GenBank/DDBJ whole genome shotgun (WGS) entry which is preliminary data.</text>
</comment>
<dbReference type="EMBL" id="JBHTGP010000031">
    <property type="protein sequence ID" value="MFD0691562.1"/>
    <property type="molecule type" value="Genomic_DNA"/>
</dbReference>
<evidence type="ECO:0000313" key="2">
    <source>
        <dbReference type="EMBL" id="MFD0691562.1"/>
    </source>
</evidence>
<protein>
    <recommendedName>
        <fullName evidence="4">DUF4175 domain-containing protein</fullName>
    </recommendedName>
</protein>
<dbReference type="Proteomes" id="UP001597063">
    <property type="component" value="Unassembled WGS sequence"/>
</dbReference>
<feature type="transmembrane region" description="Helical" evidence="1">
    <location>
        <begin position="28"/>
        <end position="48"/>
    </location>
</feature>
<evidence type="ECO:0000313" key="3">
    <source>
        <dbReference type="Proteomes" id="UP001597063"/>
    </source>
</evidence>
<evidence type="ECO:0000256" key="1">
    <source>
        <dbReference type="SAM" id="Phobius"/>
    </source>
</evidence>
<organism evidence="2 3">
    <name type="scientific">Actinomadura fibrosa</name>
    <dbReference type="NCBI Taxonomy" id="111802"/>
    <lineage>
        <taxon>Bacteria</taxon>
        <taxon>Bacillati</taxon>
        <taxon>Actinomycetota</taxon>
        <taxon>Actinomycetes</taxon>
        <taxon>Streptosporangiales</taxon>
        <taxon>Thermomonosporaceae</taxon>
        <taxon>Actinomadura</taxon>
    </lineage>
</organism>
<accession>A0ABW2XYZ9</accession>
<name>A0ABW2XYZ9_9ACTN</name>
<keyword evidence="1" id="KW-0472">Membrane</keyword>
<dbReference type="RefSeq" id="WP_131760968.1">
    <property type="nucleotide sequence ID" value="NZ_CAACUY010000139.1"/>
</dbReference>
<feature type="transmembrane region" description="Helical" evidence="1">
    <location>
        <begin position="98"/>
        <end position="116"/>
    </location>
</feature>